<dbReference type="SFLD" id="SFLDS00003">
    <property type="entry name" value="Haloacid_Dehalogenase"/>
    <property type="match status" value="1"/>
</dbReference>
<dbReference type="SFLD" id="SFLDG01129">
    <property type="entry name" value="C1.5:_HAD__Beta-PGM__Phosphata"/>
    <property type="match status" value="1"/>
</dbReference>
<evidence type="ECO:0000313" key="2">
    <source>
        <dbReference type="Proteomes" id="UP000184280"/>
    </source>
</evidence>
<accession>A0A1M7K3T9</accession>
<protein>
    <submittedName>
        <fullName evidence="1">Putative hydrolase of the HAD superfamily</fullName>
    </submittedName>
</protein>
<dbReference type="PANTHER" id="PTHR47478:SF1">
    <property type="entry name" value="PYRIMIDINE 5'-NUCLEOTIDASE YJJG"/>
    <property type="match status" value="1"/>
</dbReference>
<dbReference type="InterPro" id="IPR023214">
    <property type="entry name" value="HAD_sf"/>
</dbReference>
<reference evidence="1 2" key="1">
    <citation type="submission" date="2016-11" db="EMBL/GenBank/DDBJ databases">
        <authorList>
            <person name="Jaros S."/>
            <person name="Januszkiewicz K."/>
            <person name="Wedrychowicz H."/>
        </authorList>
    </citation>
    <scope>NUCLEOTIDE SEQUENCE [LARGE SCALE GENOMIC DNA]</scope>
    <source>
        <strain evidence="1 2">BPI-34</strain>
    </source>
</reference>
<dbReference type="InterPro" id="IPR023198">
    <property type="entry name" value="PGP-like_dom2"/>
</dbReference>
<dbReference type="InterPro" id="IPR006439">
    <property type="entry name" value="HAD-SF_hydro_IA"/>
</dbReference>
<dbReference type="Gene3D" id="3.40.50.1000">
    <property type="entry name" value="HAD superfamily/HAD-like"/>
    <property type="match status" value="1"/>
</dbReference>
<dbReference type="PANTHER" id="PTHR47478">
    <property type="match status" value="1"/>
</dbReference>
<dbReference type="NCBIfam" id="TIGR01549">
    <property type="entry name" value="HAD-SF-IA-v1"/>
    <property type="match status" value="1"/>
</dbReference>
<dbReference type="InterPro" id="IPR052550">
    <property type="entry name" value="Pyrimidine_5'-ntase_YjjG"/>
</dbReference>
<dbReference type="Pfam" id="PF00702">
    <property type="entry name" value="Hydrolase"/>
    <property type="match status" value="1"/>
</dbReference>
<dbReference type="GO" id="GO:0008253">
    <property type="term" value="F:5'-nucleotidase activity"/>
    <property type="evidence" value="ECO:0007669"/>
    <property type="project" value="InterPro"/>
</dbReference>
<evidence type="ECO:0000313" key="1">
    <source>
        <dbReference type="EMBL" id="SHM59960.1"/>
    </source>
</evidence>
<organism evidence="1 2">
    <name type="scientific">Xylanibacter ruminicola</name>
    <name type="common">Prevotella ruminicola</name>
    <dbReference type="NCBI Taxonomy" id="839"/>
    <lineage>
        <taxon>Bacteria</taxon>
        <taxon>Pseudomonadati</taxon>
        <taxon>Bacteroidota</taxon>
        <taxon>Bacteroidia</taxon>
        <taxon>Bacteroidales</taxon>
        <taxon>Prevotellaceae</taxon>
        <taxon>Xylanibacter</taxon>
    </lineage>
</organism>
<dbReference type="AlphaFoldDB" id="A0A1M7K3T9"/>
<dbReference type="SUPFAM" id="SSF56784">
    <property type="entry name" value="HAD-like"/>
    <property type="match status" value="1"/>
</dbReference>
<dbReference type="InterPro" id="IPR011951">
    <property type="entry name" value="HAD-SF_hydro_IA_YjjG/PynA"/>
</dbReference>
<dbReference type="Proteomes" id="UP000184280">
    <property type="component" value="Unassembled WGS sequence"/>
</dbReference>
<sequence>MQLFSYLCQRMEKNKVYKDLFVDFDDTLYDTHGNSEIAIRETFEYYQLGRYFADPQVFYDAYWKANIDLWGRYSKGEITRDYLIVERFRRPLSVGMGDAATEAYCLEMSDQFLAYCSNKPGTVKGAHELMQYLREKGYRMHMTSNGFHEVQYKKLAACGLRDYFDTIVLSEDAGVNKPAAGYFEYAFKQTGAKPETTLMIGDNLQTDIKGAMAVGIDALLFNRWGYDIKSGDPEAPTYTVSDLLDIKQII</sequence>
<dbReference type="NCBIfam" id="TIGR02254">
    <property type="entry name" value="YjjG_YfnB"/>
    <property type="match status" value="1"/>
</dbReference>
<dbReference type="NCBIfam" id="TIGR01509">
    <property type="entry name" value="HAD-SF-IA-v3"/>
    <property type="match status" value="1"/>
</dbReference>
<proteinExistence type="predicted"/>
<dbReference type="Gene3D" id="1.10.150.240">
    <property type="entry name" value="Putative phosphatase, domain 2"/>
    <property type="match status" value="1"/>
</dbReference>
<dbReference type="InterPro" id="IPR036412">
    <property type="entry name" value="HAD-like_sf"/>
</dbReference>
<keyword evidence="1" id="KW-0378">Hydrolase</keyword>
<name>A0A1M7K3T9_XYLRU</name>
<gene>
    <name evidence="1" type="ORF">SAMN04488494_2265</name>
</gene>
<dbReference type="EMBL" id="FRCJ01000004">
    <property type="protein sequence ID" value="SHM59960.1"/>
    <property type="molecule type" value="Genomic_DNA"/>
</dbReference>